<name>A0ABR3X232_9PEZI</name>
<dbReference type="EMBL" id="JAZHXJ010000188">
    <property type="protein sequence ID" value="KAL1869730.1"/>
    <property type="molecule type" value="Genomic_DNA"/>
</dbReference>
<sequence>MKNPIDTPRGRQFDFVSYLAVRSAIISLGPEAIYLHYTYLSDPPSSDVDADPLSNPWVRRLQNHIKLAHHEPRTMGPKSFAHASDILRLELLRDTGGIYLDMDSFALRPFDQLLQSPYSRGRDVVLGHEGGNRWGLCNAVMVARPNSTFVERWLSTYYGTEATIKEESNTNTESTVLTLDNEWNYHSVTWPKEAQQKHPDEVCVLPPDAFF</sequence>
<dbReference type="Gene3D" id="3.90.550.20">
    <property type="match status" value="1"/>
</dbReference>
<evidence type="ECO:0000313" key="3">
    <source>
        <dbReference type="Proteomes" id="UP001586593"/>
    </source>
</evidence>
<comment type="similarity">
    <text evidence="1">Belongs to the glycosyltransferase 32 family.</text>
</comment>
<evidence type="ECO:0000256" key="1">
    <source>
        <dbReference type="ARBA" id="ARBA00009003"/>
    </source>
</evidence>
<evidence type="ECO:0000313" key="2">
    <source>
        <dbReference type="EMBL" id="KAL1869730.1"/>
    </source>
</evidence>
<comment type="caution">
    <text evidence="2">The sequence shown here is derived from an EMBL/GenBank/DDBJ whole genome shotgun (WGS) entry which is preliminary data.</text>
</comment>
<keyword evidence="3" id="KW-1185">Reference proteome</keyword>
<accession>A0ABR3X232</accession>
<organism evidence="2 3">
    <name type="scientific">Phialemonium thermophilum</name>
    <dbReference type="NCBI Taxonomy" id="223376"/>
    <lineage>
        <taxon>Eukaryota</taxon>
        <taxon>Fungi</taxon>
        <taxon>Dikarya</taxon>
        <taxon>Ascomycota</taxon>
        <taxon>Pezizomycotina</taxon>
        <taxon>Sordariomycetes</taxon>
        <taxon>Sordariomycetidae</taxon>
        <taxon>Cephalothecales</taxon>
        <taxon>Cephalothecaceae</taxon>
        <taxon>Phialemonium</taxon>
    </lineage>
</organism>
<dbReference type="PANTHER" id="PTHR46830:SF2">
    <property type="entry name" value="ALPHA-1,4-N-ACETYLGLUCOSAMINYLTRANSFERASE"/>
    <property type="match status" value="1"/>
</dbReference>
<evidence type="ECO:0008006" key="4">
    <source>
        <dbReference type="Google" id="ProtNLM"/>
    </source>
</evidence>
<reference evidence="2 3" key="1">
    <citation type="journal article" date="2024" name="Commun. Biol.">
        <title>Comparative genomic analysis of thermophilic fungi reveals convergent evolutionary adaptations and gene losses.</title>
        <authorList>
            <person name="Steindorff A.S."/>
            <person name="Aguilar-Pontes M.V."/>
            <person name="Robinson A.J."/>
            <person name="Andreopoulos B."/>
            <person name="LaButti K."/>
            <person name="Kuo A."/>
            <person name="Mondo S."/>
            <person name="Riley R."/>
            <person name="Otillar R."/>
            <person name="Haridas S."/>
            <person name="Lipzen A."/>
            <person name="Grimwood J."/>
            <person name="Schmutz J."/>
            <person name="Clum A."/>
            <person name="Reid I.D."/>
            <person name="Moisan M.C."/>
            <person name="Butler G."/>
            <person name="Nguyen T.T.M."/>
            <person name="Dewar K."/>
            <person name="Conant G."/>
            <person name="Drula E."/>
            <person name="Henrissat B."/>
            <person name="Hansel C."/>
            <person name="Singer S."/>
            <person name="Hutchinson M.I."/>
            <person name="de Vries R.P."/>
            <person name="Natvig D.O."/>
            <person name="Powell A.J."/>
            <person name="Tsang A."/>
            <person name="Grigoriev I.V."/>
        </authorList>
    </citation>
    <scope>NUCLEOTIDE SEQUENCE [LARGE SCALE GENOMIC DNA]</scope>
    <source>
        <strain evidence="2 3">ATCC 24622</strain>
    </source>
</reference>
<gene>
    <name evidence="2" type="ORF">VTK73DRAFT_2938</name>
</gene>
<dbReference type="Pfam" id="PF04488">
    <property type="entry name" value="Gly_transf_sug"/>
    <property type="match status" value="1"/>
</dbReference>
<dbReference type="InterPro" id="IPR029044">
    <property type="entry name" value="Nucleotide-diphossugar_trans"/>
</dbReference>
<protein>
    <recommendedName>
        <fullName evidence="4">Glycosyltransferase family 32 protein</fullName>
    </recommendedName>
</protein>
<dbReference type="SUPFAM" id="SSF53448">
    <property type="entry name" value="Nucleotide-diphospho-sugar transferases"/>
    <property type="match status" value="1"/>
</dbReference>
<proteinExistence type="inferred from homology"/>
<dbReference type="PANTHER" id="PTHR46830">
    <property type="entry name" value="TRANSFERASE, PUTATIVE-RELATED"/>
    <property type="match status" value="1"/>
</dbReference>
<dbReference type="InterPro" id="IPR007577">
    <property type="entry name" value="GlycoTrfase_DXD_sugar-bd_CS"/>
</dbReference>
<dbReference type="Proteomes" id="UP001586593">
    <property type="component" value="Unassembled WGS sequence"/>
</dbReference>